<evidence type="ECO:0000313" key="2">
    <source>
        <dbReference type="EMBL" id="KAG5614014.1"/>
    </source>
</evidence>
<dbReference type="PANTHER" id="PTHR31642">
    <property type="entry name" value="TRICHOTHECENE 3-O-ACETYLTRANSFERASE"/>
    <property type="match status" value="1"/>
</dbReference>
<comment type="similarity">
    <text evidence="1">Belongs to the plant acyltransferase family.</text>
</comment>
<dbReference type="Gene3D" id="3.30.559.10">
    <property type="entry name" value="Chloramphenicol acetyltransferase-like domain"/>
    <property type="match status" value="6"/>
</dbReference>
<dbReference type="GO" id="GO:0016747">
    <property type="term" value="F:acyltransferase activity, transferring groups other than amino-acyl groups"/>
    <property type="evidence" value="ECO:0007669"/>
    <property type="project" value="TreeGrafter"/>
</dbReference>
<organism evidence="2 3">
    <name type="scientific">Solanum commersonii</name>
    <name type="common">Commerson's wild potato</name>
    <name type="synonym">Commerson's nightshade</name>
    <dbReference type="NCBI Taxonomy" id="4109"/>
    <lineage>
        <taxon>Eukaryota</taxon>
        <taxon>Viridiplantae</taxon>
        <taxon>Streptophyta</taxon>
        <taxon>Embryophyta</taxon>
        <taxon>Tracheophyta</taxon>
        <taxon>Spermatophyta</taxon>
        <taxon>Magnoliopsida</taxon>
        <taxon>eudicotyledons</taxon>
        <taxon>Gunneridae</taxon>
        <taxon>Pentapetalae</taxon>
        <taxon>asterids</taxon>
        <taxon>lamiids</taxon>
        <taxon>Solanales</taxon>
        <taxon>Solanaceae</taxon>
        <taxon>Solanoideae</taxon>
        <taxon>Solaneae</taxon>
        <taxon>Solanum</taxon>
    </lineage>
</organism>
<feature type="non-terminal residue" evidence="2">
    <location>
        <position position="1"/>
    </location>
</feature>
<protein>
    <recommendedName>
        <fullName evidence="4">Anthranilate N-benzoyltransferase protein</fullName>
    </recommendedName>
</protein>
<evidence type="ECO:0000256" key="1">
    <source>
        <dbReference type="ARBA" id="ARBA00009861"/>
    </source>
</evidence>
<dbReference type="PANTHER" id="PTHR31642:SF296">
    <property type="entry name" value="SHIKIMATE O-HYDROXYCINNAMOYLTRANSFERASE-LIKE"/>
    <property type="match status" value="1"/>
</dbReference>
<sequence length="1310" mass="147557">MNPKKDFNVKVNKSEVVAAVLPMQEHWLPLSNLDLLLPPLEVGVMFCYLNPIIVSEKINMNFEFNSIVKILKTSLAETLVSYYAFSGEIVKNSAGEPELLCNNGGVSFIEAFGDVELKEINFYNPDESIEGKFVPKKKHGVLAIQVTQLKCGGIIVGCTFDHRVADAYSTNMFLVSWSELAQCKPLSQLPSFRRSSLFPRHPGYYDDSIDDLYVPISTQPPMKPEIFNPDDQVISRIYYVTGDKIEHLQSLANCHDQKGTKYSQRSKLESFSAFLWKTIACGINKETSGFNNFRFGIVVDGRTRLISNVDVNNLDKPLKGYFGNVLSIPFGEKKVEELKEKSLNWVANVIHEFLNIAKTQEHFLGLIDWVEAHRPEPSMAKIYAMNGDGPAVVVSSGKHFPVKKINFGWGQPAFWSYHFPWDGKTGYVMPMPSPKGNGDWIVYMHLLKWQMELIEASPSQMNPKKDFSVKVNKSEVVAAVLPMQEHWLPLSNLDLLLPPLEVGVMFCYLNPIIVSEKINMNFEFNSIVKILKTSLAETLVSYYAFSGEIVENSAGEPELLCNNGGVSFIEAFGDVELKEINFYNPDESIEGKFVPKKKHGVLAIQATRLKCGGIIVGCTFDHRVADAYSANYRIYYVTGDKIEHLQSLTNCHDQKSTKYSQRSKLESFSAFLWKTIACGINKETSGFSNFRFGIVVDGRTRLISNNVDVNNQDKSLKGYFGNILSIPFGEKKVEELKEKSLNWVTNVIHEFLDIAKTQEHFLGLIDWVEAHRPEPSISKIYAMNGDGLAVVVSSGQHFPAKKINFGWGQPVFWSYHFPWAEKAGYVMPMPSPKGNGDWIVNMHLLKWQMELIEASPSHSEVVVAAVLPIQEHWLPLSNLDLLLPPLEVGVMFCYLNPIIVSEKINMNLEFNSIVKILKTSLAETLVSYYAFSGEIVKNSAGEPELLCNNGGVSFIEAFGDVELKEINFYNPDESIEGKFVPKKKHGVLAIQVTQLKCGGIIVGCTFDHRVADAYSANLFLVSWSELAQCKPLSQLPSFRRSSLFPRHPGYYDDSIDDLYVPISILPPTKPEILDPNDQVISRIYYVTGDKIEHLQSLANCHDKKGMKSQRSKLESFSAFLWKTIACGINKETSGFNNFRFGIVVDGRTRLISNNVDDNNQHKSLKGYFGNVLSIPFGEKKVEDLKEKSLNWVATVVHEFLDIAKTQEHFLGLIDWVEAHRPEPSMAKIYAMNGDGPAVVVSSGQHFPARKINFGWGQPAFWSYHFLWAGKTGYVMPMPSPKGNGDWIVYMHLLKWQMEFIEASPSHVFEP</sequence>
<comment type="caution">
    <text evidence="2">The sequence shown here is derived from an EMBL/GenBank/DDBJ whole genome shotgun (WGS) entry which is preliminary data.</text>
</comment>
<dbReference type="Proteomes" id="UP000824120">
    <property type="component" value="Chromosome 3"/>
</dbReference>
<accession>A0A9J5ZPB4</accession>
<proteinExistence type="inferred from homology"/>
<evidence type="ECO:0000313" key="3">
    <source>
        <dbReference type="Proteomes" id="UP000824120"/>
    </source>
</evidence>
<evidence type="ECO:0008006" key="4">
    <source>
        <dbReference type="Google" id="ProtNLM"/>
    </source>
</evidence>
<name>A0A9J5ZPB4_SOLCO</name>
<dbReference type="InterPro" id="IPR050317">
    <property type="entry name" value="Plant_Fungal_Acyltransferase"/>
</dbReference>
<keyword evidence="3" id="KW-1185">Reference proteome</keyword>
<dbReference type="InterPro" id="IPR023213">
    <property type="entry name" value="CAT-like_dom_sf"/>
</dbReference>
<gene>
    <name evidence="2" type="ORF">H5410_013838</name>
</gene>
<reference evidence="2 3" key="1">
    <citation type="submission" date="2020-09" db="EMBL/GenBank/DDBJ databases">
        <title>De no assembly of potato wild relative species, Solanum commersonii.</title>
        <authorList>
            <person name="Cho K."/>
        </authorList>
    </citation>
    <scope>NUCLEOTIDE SEQUENCE [LARGE SCALE GENOMIC DNA]</scope>
    <source>
        <strain evidence="2">LZ3.2</strain>
        <tissue evidence="2">Leaf</tissue>
    </source>
</reference>
<dbReference type="OrthoDB" id="1862401at2759"/>
<dbReference type="Pfam" id="PF02458">
    <property type="entry name" value="Transferase"/>
    <property type="match status" value="4"/>
</dbReference>
<dbReference type="EMBL" id="JACXVP010000003">
    <property type="protein sequence ID" value="KAG5614014.1"/>
    <property type="molecule type" value="Genomic_DNA"/>
</dbReference>